<protein>
    <submittedName>
        <fullName evidence="2">Uncharacterized protein</fullName>
    </submittedName>
</protein>
<reference evidence="2 3" key="1">
    <citation type="submission" date="2020-04" db="EMBL/GenBank/DDBJ databases">
        <title>Chromosome-level genome assembly of a cyprinid fish Onychostoma macrolepis by integration of Nanopore Sequencing, Bionano and Hi-C technology.</title>
        <authorList>
            <person name="Wang D."/>
        </authorList>
    </citation>
    <scope>NUCLEOTIDE SEQUENCE [LARGE SCALE GENOMIC DNA]</scope>
    <source>
        <strain evidence="2">SWU-2019</strain>
        <tissue evidence="2">Muscle</tissue>
    </source>
</reference>
<proteinExistence type="predicted"/>
<evidence type="ECO:0000313" key="2">
    <source>
        <dbReference type="EMBL" id="KAF4098826.1"/>
    </source>
</evidence>
<feature type="region of interest" description="Disordered" evidence="1">
    <location>
        <begin position="42"/>
        <end position="93"/>
    </location>
</feature>
<accession>A0A7J6BV07</accession>
<evidence type="ECO:0000256" key="1">
    <source>
        <dbReference type="SAM" id="MobiDB-lite"/>
    </source>
</evidence>
<dbReference type="EMBL" id="JAAMOB010000021">
    <property type="protein sequence ID" value="KAF4098826.1"/>
    <property type="molecule type" value="Genomic_DNA"/>
</dbReference>
<dbReference type="AlphaFoldDB" id="A0A7J6BV07"/>
<organism evidence="2 3">
    <name type="scientific">Onychostoma macrolepis</name>
    <dbReference type="NCBI Taxonomy" id="369639"/>
    <lineage>
        <taxon>Eukaryota</taxon>
        <taxon>Metazoa</taxon>
        <taxon>Chordata</taxon>
        <taxon>Craniata</taxon>
        <taxon>Vertebrata</taxon>
        <taxon>Euteleostomi</taxon>
        <taxon>Actinopterygii</taxon>
        <taxon>Neopterygii</taxon>
        <taxon>Teleostei</taxon>
        <taxon>Ostariophysi</taxon>
        <taxon>Cypriniformes</taxon>
        <taxon>Cyprinidae</taxon>
        <taxon>Acrossocheilinae</taxon>
        <taxon>Onychostoma</taxon>
    </lineage>
</organism>
<gene>
    <name evidence="2" type="ORF">G5714_020856</name>
</gene>
<keyword evidence="3" id="KW-1185">Reference proteome</keyword>
<name>A0A7J6BV07_9TELE</name>
<evidence type="ECO:0000313" key="3">
    <source>
        <dbReference type="Proteomes" id="UP000579812"/>
    </source>
</evidence>
<sequence>MDLLIVPLLIQQRNRWAQCPLESPPRPEPRHIADLAAGPLVRRRLPPSVPPANQPAFPRERPQELEQATRIQRRPQSIDGEQVFASPRGPGHG</sequence>
<comment type="caution">
    <text evidence="2">The sequence shown here is derived from an EMBL/GenBank/DDBJ whole genome shotgun (WGS) entry which is preliminary data.</text>
</comment>
<dbReference type="Proteomes" id="UP000579812">
    <property type="component" value="Unassembled WGS sequence"/>
</dbReference>